<name>A0A1H7XXE7_9BACT</name>
<dbReference type="EMBL" id="FOBB01000004">
    <property type="protein sequence ID" value="SEM38383.1"/>
    <property type="molecule type" value="Genomic_DNA"/>
</dbReference>
<sequence>MFKKDDQSLWTALRAGSEKAFVEIWTRYYIRFCLDAQSRLGNSHDAEDVVQEVFKGIWHKAIKKHLPEEVDMDAYLHTILYNACNFHFRNKKKNPVEYRPEDELPVEGVLHDPFSSKEIIRIINDTIAGLTPAQRSAFELKILNVRNKDIARQTGKSPRTITNQLAAARKILRNKLPFLLGD</sequence>
<dbReference type="InterPro" id="IPR014284">
    <property type="entry name" value="RNA_pol_sigma-70_dom"/>
</dbReference>
<evidence type="ECO:0000313" key="7">
    <source>
        <dbReference type="EMBL" id="SEM38383.1"/>
    </source>
</evidence>
<proteinExistence type="inferred from homology"/>
<dbReference type="GO" id="GO:0006352">
    <property type="term" value="P:DNA-templated transcription initiation"/>
    <property type="evidence" value="ECO:0007669"/>
    <property type="project" value="InterPro"/>
</dbReference>
<dbReference type="GO" id="GO:0003677">
    <property type="term" value="F:DNA binding"/>
    <property type="evidence" value="ECO:0007669"/>
    <property type="project" value="InterPro"/>
</dbReference>
<dbReference type="Gene3D" id="1.10.10.10">
    <property type="entry name" value="Winged helix-like DNA-binding domain superfamily/Winged helix DNA-binding domain"/>
    <property type="match status" value="1"/>
</dbReference>
<dbReference type="InterPro" id="IPR039425">
    <property type="entry name" value="RNA_pol_sigma-70-like"/>
</dbReference>
<dbReference type="Pfam" id="PF08281">
    <property type="entry name" value="Sigma70_r4_2"/>
    <property type="match status" value="1"/>
</dbReference>
<dbReference type="Gene3D" id="1.10.1740.10">
    <property type="match status" value="1"/>
</dbReference>
<dbReference type="InterPro" id="IPR013249">
    <property type="entry name" value="RNA_pol_sigma70_r4_t2"/>
</dbReference>
<reference evidence="7 8" key="1">
    <citation type="submission" date="2016-10" db="EMBL/GenBank/DDBJ databases">
        <authorList>
            <person name="de Groot N.N."/>
        </authorList>
    </citation>
    <scope>NUCLEOTIDE SEQUENCE [LARGE SCALE GENOMIC DNA]</scope>
    <source>
        <strain evidence="7 8">DSM 21039</strain>
    </source>
</reference>
<feature type="domain" description="RNA polymerase sigma-70 region 2" evidence="5">
    <location>
        <begin position="36"/>
        <end position="92"/>
    </location>
</feature>
<dbReference type="InterPro" id="IPR036388">
    <property type="entry name" value="WH-like_DNA-bd_sf"/>
</dbReference>
<dbReference type="SUPFAM" id="SSF88946">
    <property type="entry name" value="Sigma2 domain of RNA polymerase sigma factors"/>
    <property type="match status" value="1"/>
</dbReference>
<feature type="domain" description="RNA polymerase sigma factor 70 region 4 type 2" evidence="6">
    <location>
        <begin position="122"/>
        <end position="171"/>
    </location>
</feature>
<accession>A0A1H7XXE7</accession>
<dbReference type="SUPFAM" id="SSF88659">
    <property type="entry name" value="Sigma3 and sigma4 domains of RNA polymerase sigma factors"/>
    <property type="match status" value="1"/>
</dbReference>
<gene>
    <name evidence="7" type="ORF">SAMN04488505_104232</name>
</gene>
<keyword evidence="8" id="KW-1185">Reference proteome</keyword>
<evidence type="ECO:0000259" key="5">
    <source>
        <dbReference type="Pfam" id="PF04542"/>
    </source>
</evidence>
<comment type="similarity">
    <text evidence="1">Belongs to the sigma-70 factor family. ECF subfamily.</text>
</comment>
<dbReference type="GO" id="GO:0016987">
    <property type="term" value="F:sigma factor activity"/>
    <property type="evidence" value="ECO:0007669"/>
    <property type="project" value="UniProtKB-KW"/>
</dbReference>
<dbReference type="InterPro" id="IPR013324">
    <property type="entry name" value="RNA_pol_sigma_r3/r4-like"/>
</dbReference>
<dbReference type="AlphaFoldDB" id="A0A1H7XXE7"/>
<dbReference type="STRING" id="573321.SAMN04488505_104232"/>
<dbReference type="PANTHER" id="PTHR43133:SF46">
    <property type="entry name" value="RNA POLYMERASE SIGMA-70 FACTOR ECF SUBFAMILY"/>
    <property type="match status" value="1"/>
</dbReference>
<evidence type="ECO:0000313" key="8">
    <source>
        <dbReference type="Proteomes" id="UP000198984"/>
    </source>
</evidence>
<protein>
    <submittedName>
        <fullName evidence="7">RNA polymerase sigma factor, sigma-70 family</fullName>
    </submittedName>
</protein>
<evidence type="ECO:0000256" key="2">
    <source>
        <dbReference type="ARBA" id="ARBA00023015"/>
    </source>
</evidence>
<keyword evidence="2" id="KW-0805">Transcription regulation</keyword>
<dbReference type="InterPro" id="IPR013325">
    <property type="entry name" value="RNA_pol_sigma_r2"/>
</dbReference>
<organism evidence="7 8">
    <name type="scientific">Chitinophaga rupis</name>
    <dbReference type="NCBI Taxonomy" id="573321"/>
    <lineage>
        <taxon>Bacteria</taxon>
        <taxon>Pseudomonadati</taxon>
        <taxon>Bacteroidota</taxon>
        <taxon>Chitinophagia</taxon>
        <taxon>Chitinophagales</taxon>
        <taxon>Chitinophagaceae</taxon>
        <taxon>Chitinophaga</taxon>
    </lineage>
</organism>
<dbReference type="NCBIfam" id="TIGR02937">
    <property type="entry name" value="sigma70-ECF"/>
    <property type="match status" value="1"/>
</dbReference>
<keyword evidence="4" id="KW-0804">Transcription</keyword>
<dbReference type="RefSeq" id="WP_089914922.1">
    <property type="nucleotide sequence ID" value="NZ_FOBB01000004.1"/>
</dbReference>
<evidence type="ECO:0000256" key="4">
    <source>
        <dbReference type="ARBA" id="ARBA00023163"/>
    </source>
</evidence>
<dbReference type="InterPro" id="IPR007627">
    <property type="entry name" value="RNA_pol_sigma70_r2"/>
</dbReference>
<evidence type="ECO:0000256" key="3">
    <source>
        <dbReference type="ARBA" id="ARBA00023082"/>
    </source>
</evidence>
<dbReference type="Pfam" id="PF04542">
    <property type="entry name" value="Sigma70_r2"/>
    <property type="match status" value="1"/>
</dbReference>
<dbReference type="PANTHER" id="PTHR43133">
    <property type="entry name" value="RNA POLYMERASE ECF-TYPE SIGMA FACTO"/>
    <property type="match status" value="1"/>
</dbReference>
<dbReference type="Proteomes" id="UP000198984">
    <property type="component" value="Unassembled WGS sequence"/>
</dbReference>
<evidence type="ECO:0000259" key="6">
    <source>
        <dbReference type="Pfam" id="PF08281"/>
    </source>
</evidence>
<keyword evidence="3" id="KW-0731">Sigma factor</keyword>
<evidence type="ECO:0000256" key="1">
    <source>
        <dbReference type="ARBA" id="ARBA00010641"/>
    </source>
</evidence>
<dbReference type="OrthoDB" id="9782991at2"/>